<dbReference type="HOGENOM" id="CLU_3423481_0_0_1"/>
<reference evidence="2" key="1">
    <citation type="submission" date="2011-08" db="EMBL/GenBank/DDBJ databases">
        <authorList>
            <person name="Rombauts S."/>
        </authorList>
    </citation>
    <scope>NUCLEOTIDE SEQUENCE</scope>
    <source>
        <strain evidence="2">London</strain>
    </source>
</reference>
<dbReference type="EnsemblMetazoa" id="tetur25g01300.1">
    <property type="protein sequence ID" value="tetur25g01300.1"/>
    <property type="gene ID" value="tetur25g01300"/>
</dbReference>
<protein>
    <submittedName>
        <fullName evidence="1">Uncharacterized protein</fullName>
    </submittedName>
</protein>
<name>T1KX66_TETUR</name>
<organism evidence="1 2">
    <name type="scientific">Tetranychus urticae</name>
    <name type="common">Two-spotted spider mite</name>
    <dbReference type="NCBI Taxonomy" id="32264"/>
    <lineage>
        <taxon>Eukaryota</taxon>
        <taxon>Metazoa</taxon>
        <taxon>Ecdysozoa</taxon>
        <taxon>Arthropoda</taxon>
        <taxon>Chelicerata</taxon>
        <taxon>Arachnida</taxon>
        <taxon>Acari</taxon>
        <taxon>Acariformes</taxon>
        <taxon>Trombidiformes</taxon>
        <taxon>Prostigmata</taxon>
        <taxon>Eleutherengona</taxon>
        <taxon>Raphignathae</taxon>
        <taxon>Tetranychoidea</taxon>
        <taxon>Tetranychidae</taxon>
        <taxon>Tetranychus</taxon>
    </lineage>
</organism>
<evidence type="ECO:0000313" key="1">
    <source>
        <dbReference type="EnsemblMetazoa" id="tetur25g01300.1"/>
    </source>
</evidence>
<keyword evidence="2" id="KW-1185">Reference proteome</keyword>
<dbReference type="AlphaFoldDB" id="T1KX66"/>
<proteinExistence type="predicted"/>
<reference evidence="1" key="2">
    <citation type="submission" date="2015-06" db="UniProtKB">
        <authorList>
            <consortium name="EnsemblMetazoa"/>
        </authorList>
    </citation>
    <scope>IDENTIFICATION</scope>
</reference>
<dbReference type="Proteomes" id="UP000015104">
    <property type="component" value="Unassembled WGS sequence"/>
</dbReference>
<sequence length="23" mass="2848">MEKRKYFLTRLYHNIISHGQSII</sequence>
<evidence type="ECO:0000313" key="2">
    <source>
        <dbReference type="Proteomes" id="UP000015104"/>
    </source>
</evidence>
<dbReference type="EMBL" id="CAEY01000676">
    <property type="status" value="NOT_ANNOTATED_CDS"/>
    <property type="molecule type" value="Genomic_DNA"/>
</dbReference>
<accession>T1KX66</accession>